<organism evidence="3 4">
    <name type="scientific">Blastopirellula marina DSM 3645</name>
    <dbReference type="NCBI Taxonomy" id="314230"/>
    <lineage>
        <taxon>Bacteria</taxon>
        <taxon>Pseudomonadati</taxon>
        <taxon>Planctomycetota</taxon>
        <taxon>Planctomycetia</taxon>
        <taxon>Pirellulales</taxon>
        <taxon>Pirellulaceae</taxon>
        <taxon>Blastopirellula</taxon>
    </lineage>
</organism>
<keyword evidence="1" id="KW-1133">Transmembrane helix</keyword>
<evidence type="ECO:0000313" key="4">
    <source>
        <dbReference type="Proteomes" id="UP000004358"/>
    </source>
</evidence>
<dbReference type="Pfam" id="PF07963">
    <property type="entry name" value="N_methyl"/>
    <property type="match status" value="1"/>
</dbReference>
<comment type="caution">
    <text evidence="3">The sequence shown here is derived from an EMBL/GenBank/DDBJ whole genome shotgun (WGS) entry which is preliminary data.</text>
</comment>
<dbReference type="InterPro" id="IPR011453">
    <property type="entry name" value="DUF1559"/>
</dbReference>
<keyword evidence="1" id="KW-0812">Transmembrane</keyword>
<dbReference type="AlphaFoldDB" id="A3ZPM1"/>
<dbReference type="HOGENOM" id="CLU_041661_0_0_0"/>
<proteinExistence type="predicted"/>
<dbReference type="EMBL" id="AANZ01000004">
    <property type="protein sequence ID" value="EAQ81699.1"/>
    <property type="molecule type" value="Genomic_DNA"/>
</dbReference>
<dbReference type="NCBIfam" id="TIGR02532">
    <property type="entry name" value="IV_pilin_GFxxxE"/>
    <property type="match status" value="1"/>
</dbReference>
<dbReference type="InterPro" id="IPR045584">
    <property type="entry name" value="Pilin-like"/>
</dbReference>
<dbReference type="PANTHER" id="PTHR30093">
    <property type="entry name" value="GENERAL SECRETION PATHWAY PROTEIN G"/>
    <property type="match status" value="1"/>
</dbReference>
<dbReference type="InterPro" id="IPR027558">
    <property type="entry name" value="Pre_pil_HX9DG_C"/>
</dbReference>
<protein>
    <submittedName>
        <fullName evidence="3">General secretion pathway protein G-like protein</fullName>
    </submittedName>
</protein>
<evidence type="ECO:0000259" key="2">
    <source>
        <dbReference type="Pfam" id="PF07596"/>
    </source>
</evidence>
<dbReference type="InterPro" id="IPR012902">
    <property type="entry name" value="N_methyl_site"/>
</dbReference>
<keyword evidence="1" id="KW-0472">Membrane</keyword>
<dbReference type="Gene3D" id="3.30.700.10">
    <property type="entry name" value="Glycoprotein, Type 4 Pilin"/>
    <property type="match status" value="1"/>
</dbReference>
<dbReference type="Pfam" id="PF07596">
    <property type="entry name" value="SBP_bac_10"/>
    <property type="match status" value="1"/>
</dbReference>
<feature type="domain" description="DUF1559" evidence="2">
    <location>
        <begin position="37"/>
        <end position="307"/>
    </location>
</feature>
<sequence>MHQPSSHPKRPGFTLVELLVVIAIIGVLIALLLPAVQQAREAARRIQCSNNLKQMGLALHNYHDTHLVFPPMFIYTSPYEDTRSIGGGTGQLTMETTRKTAWGWCAFLLPFHEQGALYDLGGIGAGTYPAESAAACATAVSGFSCPSSSADAQVSGINHGRNFFAEKIDDDDFLATASYVASHDNTAGRQKGNEGKEIGGFGLNSKTRFAKIGDGSSNTIAVGERSYAKSATYSANRTVPTWIGTCSADTNNQDFMFDIGGSSYYPINYSGSGDNERGKTFGSQHPGGAQFVFFDGSVNFIPETIDLDTNSSVNSVFEYLIGIEDGHSIPAF</sequence>
<dbReference type="NCBIfam" id="TIGR04294">
    <property type="entry name" value="pre_pil_HX9DG"/>
    <property type="match status" value="1"/>
</dbReference>
<dbReference type="PANTHER" id="PTHR30093:SF2">
    <property type="entry name" value="TYPE II SECRETION SYSTEM PROTEIN H"/>
    <property type="match status" value="1"/>
</dbReference>
<reference evidence="3 4" key="1">
    <citation type="submission" date="2006-02" db="EMBL/GenBank/DDBJ databases">
        <authorList>
            <person name="Amann R."/>
            <person name="Ferriera S."/>
            <person name="Johnson J."/>
            <person name="Kravitz S."/>
            <person name="Halpern A."/>
            <person name="Remington K."/>
            <person name="Beeson K."/>
            <person name="Tran B."/>
            <person name="Rogers Y.-H."/>
            <person name="Friedman R."/>
            <person name="Venter J.C."/>
        </authorList>
    </citation>
    <scope>NUCLEOTIDE SEQUENCE [LARGE SCALE GENOMIC DNA]</scope>
    <source>
        <strain evidence="3 4">DSM 3645</strain>
    </source>
</reference>
<dbReference type="eggNOG" id="COG4968">
    <property type="taxonomic scope" value="Bacteria"/>
</dbReference>
<dbReference type="SUPFAM" id="SSF54523">
    <property type="entry name" value="Pili subunits"/>
    <property type="match status" value="1"/>
</dbReference>
<gene>
    <name evidence="3" type="ORF">DSM3645_28997</name>
</gene>
<evidence type="ECO:0000256" key="1">
    <source>
        <dbReference type="SAM" id="Phobius"/>
    </source>
</evidence>
<evidence type="ECO:0000313" key="3">
    <source>
        <dbReference type="EMBL" id="EAQ81699.1"/>
    </source>
</evidence>
<dbReference type="STRING" id="314230.DSM3645_28997"/>
<accession>A3ZPM1</accession>
<name>A3ZPM1_9BACT</name>
<dbReference type="Proteomes" id="UP000004358">
    <property type="component" value="Unassembled WGS sequence"/>
</dbReference>
<dbReference type="RefSeq" id="WP_002653690.1">
    <property type="nucleotide sequence ID" value="NZ_CH672376.1"/>
</dbReference>
<feature type="transmembrane region" description="Helical" evidence="1">
    <location>
        <begin position="12"/>
        <end position="36"/>
    </location>
</feature>